<dbReference type="Proteomes" id="UP001419268">
    <property type="component" value="Unassembled WGS sequence"/>
</dbReference>
<dbReference type="EMBL" id="JBBNAG010000008">
    <property type="protein sequence ID" value="KAK9112394.1"/>
    <property type="molecule type" value="Genomic_DNA"/>
</dbReference>
<feature type="region of interest" description="Disordered" evidence="1">
    <location>
        <begin position="12"/>
        <end position="66"/>
    </location>
</feature>
<evidence type="ECO:0000313" key="2">
    <source>
        <dbReference type="EMBL" id="KAK9112394.1"/>
    </source>
</evidence>
<sequence>MLFVVCCWQGGSSGARTNCQCSSSEEGDDSEESSHLPKRVGVGSPTPAREKKIPSTNQGVPGSLKKKGAHAWAVRVHPFPLLGRARGLGQARPMGRARPSSLARVGFDPTQINKKRKGRKIEKKIGKKSRGLGKNYKKLYFDKINIK</sequence>
<keyword evidence="3" id="KW-1185">Reference proteome</keyword>
<accession>A0AAP0IBQ3</accession>
<feature type="compositionally biased region" description="Basic residues" evidence="1">
    <location>
        <begin position="113"/>
        <end position="129"/>
    </location>
</feature>
<comment type="caution">
    <text evidence="2">The sequence shown here is derived from an EMBL/GenBank/DDBJ whole genome shotgun (WGS) entry which is preliminary data.</text>
</comment>
<dbReference type="AlphaFoldDB" id="A0AAP0IBQ3"/>
<protein>
    <submittedName>
        <fullName evidence="2">Uncharacterized protein</fullName>
    </submittedName>
</protein>
<name>A0AAP0IBQ3_9MAGN</name>
<evidence type="ECO:0000256" key="1">
    <source>
        <dbReference type="SAM" id="MobiDB-lite"/>
    </source>
</evidence>
<evidence type="ECO:0000313" key="3">
    <source>
        <dbReference type="Proteomes" id="UP001419268"/>
    </source>
</evidence>
<gene>
    <name evidence="2" type="ORF">Scep_019913</name>
</gene>
<proteinExistence type="predicted"/>
<feature type="region of interest" description="Disordered" evidence="1">
    <location>
        <begin position="86"/>
        <end position="129"/>
    </location>
</feature>
<reference evidence="2 3" key="1">
    <citation type="submission" date="2024-01" db="EMBL/GenBank/DDBJ databases">
        <title>Genome assemblies of Stephania.</title>
        <authorList>
            <person name="Yang L."/>
        </authorList>
    </citation>
    <scope>NUCLEOTIDE SEQUENCE [LARGE SCALE GENOMIC DNA]</scope>
    <source>
        <strain evidence="2">JXDWG</strain>
        <tissue evidence="2">Leaf</tissue>
    </source>
</reference>
<organism evidence="2 3">
    <name type="scientific">Stephania cephalantha</name>
    <dbReference type="NCBI Taxonomy" id="152367"/>
    <lineage>
        <taxon>Eukaryota</taxon>
        <taxon>Viridiplantae</taxon>
        <taxon>Streptophyta</taxon>
        <taxon>Embryophyta</taxon>
        <taxon>Tracheophyta</taxon>
        <taxon>Spermatophyta</taxon>
        <taxon>Magnoliopsida</taxon>
        <taxon>Ranunculales</taxon>
        <taxon>Menispermaceae</taxon>
        <taxon>Menispermoideae</taxon>
        <taxon>Cissampelideae</taxon>
        <taxon>Stephania</taxon>
    </lineage>
</organism>